<dbReference type="PANTHER" id="PTHR14003">
    <property type="entry name" value="TRANSCRIPTIONAL REPRESSOR PROTEIN YY"/>
    <property type="match status" value="1"/>
</dbReference>
<evidence type="ECO:0000313" key="7">
    <source>
        <dbReference type="EMBL" id="RKP02218.1"/>
    </source>
</evidence>
<evidence type="ECO:0000256" key="1">
    <source>
        <dbReference type="ARBA" id="ARBA00022723"/>
    </source>
</evidence>
<sequence length="55" mass="6366">FLCGWTNCGKTFSTSGHLARHTRIHLNLKPFKCEMAGCSARFGRLDNMRQHYKTH</sequence>
<protein>
    <recommendedName>
        <fullName evidence="6">C2H2-type domain-containing protein</fullName>
    </recommendedName>
</protein>
<dbReference type="InterPro" id="IPR036236">
    <property type="entry name" value="Znf_C2H2_sf"/>
</dbReference>
<feature type="non-terminal residue" evidence="7">
    <location>
        <position position="1"/>
    </location>
</feature>
<dbReference type="InterPro" id="IPR013087">
    <property type="entry name" value="Znf_C2H2_type"/>
</dbReference>
<dbReference type="PROSITE" id="PS50157">
    <property type="entry name" value="ZINC_FINGER_C2H2_2"/>
    <property type="match status" value="2"/>
</dbReference>
<evidence type="ECO:0000259" key="6">
    <source>
        <dbReference type="PROSITE" id="PS50157"/>
    </source>
</evidence>
<keyword evidence="1" id="KW-0479">Metal-binding</keyword>
<dbReference type="AlphaFoldDB" id="A0A4P9XA42"/>
<evidence type="ECO:0000256" key="2">
    <source>
        <dbReference type="ARBA" id="ARBA00022737"/>
    </source>
</evidence>
<dbReference type="PANTHER" id="PTHR14003:SF19">
    <property type="entry name" value="YY2 TRANSCRIPTION FACTOR"/>
    <property type="match status" value="1"/>
</dbReference>
<evidence type="ECO:0000256" key="3">
    <source>
        <dbReference type="ARBA" id="ARBA00022771"/>
    </source>
</evidence>
<dbReference type="GO" id="GO:0000981">
    <property type="term" value="F:DNA-binding transcription factor activity, RNA polymerase II-specific"/>
    <property type="evidence" value="ECO:0007669"/>
    <property type="project" value="UniProtKB-ARBA"/>
</dbReference>
<accession>A0A4P9XA42</accession>
<feature type="non-terminal residue" evidence="7">
    <location>
        <position position="55"/>
    </location>
</feature>
<evidence type="ECO:0000313" key="8">
    <source>
        <dbReference type="Proteomes" id="UP000274922"/>
    </source>
</evidence>
<evidence type="ECO:0000256" key="4">
    <source>
        <dbReference type="ARBA" id="ARBA00022833"/>
    </source>
</evidence>
<dbReference type="SUPFAM" id="SSF57667">
    <property type="entry name" value="beta-beta-alpha zinc fingers"/>
    <property type="match status" value="1"/>
</dbReference>
<dbReference type="STRING" id="1555241.A0A4P9XA42"/>
<reference evidence="8" key="1">
    <citation type="journal article" date="2018" name="Nat. Microbiol.">
        <title>Leveraging single-cell genomics to expand the fungal tree of life.</title>
        <authorList>
            <person name="Ahrendt S.R."/>
            <person name="Quandt C.A."/>
            <person name="Ciobanu D."/>
            <person name="Clum A."/>
            <person name="Salamov A."/>
            <person name="Andreopoulos B."/>
            <person name="Cheng J.F."/>
            <person name="Woyke T."/>
            <person name="Pelin A."/>
            <person name="Henrissat B."/>
            <person name="Reynolds N.K."/>
            <person name="Benny G.L."/>
            <person name="Smith M.E."/>
            <person name="James T.Y."/>
            <person name="Grigoriev I.V."/>
        </authorList>
    </citation>
    <scope>NUCLEOTIDE SEQUENCE [LARGE SCALE GENOMIC DNA]</scope>
    <source>
        <strain evidence="8">ATCC 52028</strain>
    </source>
</reference>
<dbReference type="OrthoDB" id="6365676at2759"/>
<dbReference type="PROSITE" id="PS00028">
    <property type="entry name" value="ZINC_FINGER_C2H2_1"/>
    <property type="match status" value="2"/>
</dbReference>
<organism evidence="7 8">
    <name type="scientific">Caulochytrium protostelioides</name>
    <dbReference type="NCBI Taxonomy" id="1555241"/>
    <lineage>
        <taxon>Eukaryota</taxon>
        <taxon>Fungi</taxon>
        <taxon>Fungi incertae sedis</taxon>
        <taxon>Chytridiomycota</taxon>
        <taxon>Chytridiomycota incertae sedis</taxon>
        <taxon>Chytridiomycetes</taxon>
        <taxon>Caulochytriales</taxon>
        <taxon>Caulochytriaceae</taxon>
        <taxon>Caulochytrium</taxon>
    </lineage>
</organism>
<dbReference type="GO" id="GO:0008270">
    <property type="term" value="F:zinc ion binding"/>
    <property type="evidence" value="ECO:0007669"/>
    <property type="project" value="UniProtKB-KW"/>
</dbReference>
<name>A0A4P9XA42_9FUNG</name>
<dbReference type="FunFam" id="3.30.160.60:FF:000072">
    <property type="entry name" value="zinc finger protein 143 isoform X1"/>
    <property type="match status" value="1"/>
</dbReference>
<dbReference type="Proteomes" id="UP000274922">
    <property type="component" value="Unassembled WGS sequence"/>
</dbReference>
<dbReference type="GO" id="GO:0031519">
    <property type="term" value="C:PcG protein complex"/>
    <property type="evidence" value="ECO:0007669"/>
    <property type="project" value="TreeGrafter"/>
</dbReference>
<feature type="domain" description="C2H2-type" evidence="6">
    <location>
        <begin position="31"/>
        <end position="55"/>
    </location>
</feature>
<keyword evidence="8" id="KW-1185">Reference proteome</keyword>
<dbReference type="GO" id="GO:0005667">
    <property type="term" value="C:transcription regulator complex"/>
    <property type="evidence" value="ECO:0007669"/>
    <property type="project" value="TreeGrafter"/>
</dbReference>
<keyword evidence="2" id="KW-0677">Repeat</keyword>
<keyword evidence="4" id="KW-0862">Zinc</keyword>
<dbReference type="SMART" id="SM00355">
    <property type="entry name" value="ZnF_C2H2"/>
    <property type="match status" value="2"/>
</dbReference>
<dbReference type="GO" id="GO:0000785">
    <property type="term" value="C:chromatin"/>
    <property type="evidence" value="ECO:0007669"/>
    <property type="project" value="TreeGrafter"/>
</dbReference>
<feature type="domain" description="C2H2-type" evidence="6">
    <location>
        <begin position="1"/>
        <end position="30"/>
    </location>
</feature>
<gene>
    <name evidence="7" type="ORF">CXG81DRAFT_6529</name>
</gene>
<dbReference type="GO" id="GO:0000978">
    <property type="term" value="F:RNA polymerase II cis-regulatory region sequence-specific DNA binding"/>
    <property type="evidence" value="ECO:0007669"/>
    <property type="project" value="TreeGrafter"/>
</dbReference>
<keyword evidence="3 5" id="KW-0863">Zinc-finger</keyword>
<dbReference type="Gene3D" id="3.30.160.60">
    <property type="entry name" value="Classic Zinc Finger"/>
    <property type="match status" value="2"/>
</dbReference>
<dbReference type="Pfam" id="PF00096">
    <property type="entry name" value="zf-C2H2"/>
    <property type="match status" value="2"/>
</dbReference>
<dbReference type="EMBL" id="ML014149">
    <property type="protein sequence ID" value="RKP02218.1"/>
    <property type="molecule type" value="Genomic_DNA"/>
</dbReference>
<proteinExistence type="predicted"/>
<evidence type="ECO:0000256" key="5">
    <source>
        <dbReference type="PROSITE-ProRule" id="PRU00042"/>
    </source>
</evidence>